<dbReference type="PANTHER" id="PTHR43364:SF4">
    <property type="entry name" value="NAD(P)-LINKED OXIDOREDUCTASE SUPERFAMILY PROTEIN"/>
    <property type="match status" value="1"/>
</dbReference>
<dbReference type="EMBL" id="JACJIH010000001">
    <property type="protein sequence ID" value="MBA8920834.1"/>
    <property type="molecule type" value="Genomic_DNA"/>
</dbReference>
<dbReference type="Pfam" id="PF00248">
    <property type="entry name" value="Aldo_ket_red"/>
    <property type="match status" value="1"/>
</dbReference>
<organism evidence="4 5">
    <name type="scientific">Nesterenkonia jeotgali</name>
    <dbReference type="NCBI Taxonomy" id="317018"/>
    <lineage>
        <taxon>Bacteria</taxon>
        <taxon>Bacillati</taxon>
        <taxon>Actinomycetota</taxon>
        <taxon>Actinomycetes</taxon>
        <taxon>Micrococcales</taxon>
        <taxon>Micrococcaceae</taxon>
        <taxon>Nesterenkonia</taxon>
    </lineage>
</organism>
<sequence>MTQTDLTYRTLGRSGAVVSAQALGTMTFGAEADEATSHALLDAYVAAGGNFIDTADVYTAGTSEEIIGRWLGAHPTEAQQMVLATKGRFPMGQGPNDLGTSRRHLRDALDASLQRLGVDHIDLYQLHAWDAITPLDETLRFLDDAVTAGKIGYYGFSNFTGWQLTKAVHLADRHGWSLPVTLQPQYNLLVRGIEQEIVPAALDAGLGLLPWSPLGGGWLSGKYRRDQAPTGATRLGENPQRGMEAWEKRNAEERTWRIIDAVSAVAQEHGASASQVSLAWLKAQPAVTSVILGVRTLEQLQDNLAADSLELSTEQLEQLTAASEPEIEDYPYGTAGVQQRHRKLSGGR</sequence>
<evidence type="ECO:0000256" key="2">
    <source>
        <dbReference type="SAM" id="MobiDB-lite"/>
    </source>
</evidence>
<evidence type="ECO:0000313" key="4">
    <source>
        <dbReference type="EMBL" id="MBA8920834.1"/>
    </source>
</evidence>
<reference evidence="4 5" key="1">
    <citation type="submission" date="2020-08" db="EMBL/GenBank/DDBJ databases">
        <title>Sequencing the genomes of 1000 actinobacteria strains.</title>
        <authorList>
            <person name="Klenk H.-P."/>
        </authorList>
    </citation>
    <scope>NUCLEOTIDE SEQUENCE [LARGE SCALE GENOMIC DNA]</scope>
    <source>
        <strain evidence="4 5">DSM 19081</strain>
    </source>
</reference>
<dbReference type="GO" id="GO:0005829">
    <property type="term" value="C:cytosol"/>
    <property type="evidence" value="ECO:0007669"/>
    <property type="project" value="TreeGrafter"/>
</dbReference>
<comment type="caution">
    <text evidence="4">The sequence shown here is derived from an EMBL/GenBank/DDBJ whole genome shotgun (WGS) entry which is preliminary data.</text>
</comment>
<accession>A0A839FUR4</accession>
<name>A0A839FUR4_9MICC</name>
<feature type="domain" description="NADP-dependent oxidoreductase" evidence="3">
    <location>
        <begin position="23"/>
        <end position="323"/>
    </location>
</feature>
<dbReference type="Gene3D" id="3.20.20.100">
    <property type="entry name" value="NADP-dependent oxidoreductase domain"/>
    <property type="match status" value="1"/>
</dbReference>
<evidence type="ECO:0000259" key="3">
    <source>
        <dbReference type="Pfam" id="PF00248"/>
    </source>
</evidence>
<dbReference type="PANTHER" id="PTHR43364">
    <property type="entry name" value="NADH-SPECIFIC METHYLGLYOXAL REDUCTASE-RELATED"/>
    <property type="match status" value="1"/>
</dbReference>
<dbReference type="InterPro" id="IPR036812">
    <property type="entry name" value="NAD(P)_OxRdtase_dom_sf"/>
</dbReference>
<dbReference type="AlphaFoldDB" id="A0A839FUR4"/>
<dbReference type="CDD" id="cd19081">
    <property type="entry name" value="AKR_AKR9C1"/>
    <property type="match status" value="1"/>
</dbReference>
<keyword evidence="1 4" id="KW-0560">Oxidoreductase</keyword>
<evidence type="ECO:0000256" key="1">
    <source>
        <dbReference type="ARBA" id="ARBA00023002"/>
    </source>
</evidence>
<proteinExistence type="predicted"/>
<dbReference type="InterPro" id="IPR050523">
    <property type="entry name" value="AKR_Detox_Biosynth"/>
</dbReference>
<dbReference type="SUPFAM" id="SSF51430">
    <property type="entry name" value="NAD(P)-linked oxidoreductase"/>
    <property type="match status" value="1"/>
</dbReference>
<evidence type="ECO:0000313" key="5">
    <source>
        <dbReference type="Proteomes" id="UP000546252"/>
    </source>
</evidence>
<feature type="region of interest" description="Disordered" evidence="2">
    <location>
        <begin position="321"/>
        <end position="348"/>
    </location>
</feature>
<protein>
    <submittedName>
        <fullName evidence="4">Aryl-alcohol dehydrogenase (NADP+)</fullName>
        <ecNumber evidence="4">1.1.1.91</ecNumber>
    </submittedName>
</protein>
<dbReference type="Proteomes" id="UP000546252">
    <property type="component" value="Unassembled WGS sequence"/>
</dbReference>
<gene>
    <name evidence="4" type="ORF">HNR24_000767</name>
</gene>
<dbReference type="InterPro" id="IPR023210">
    <property type="entry name" value="NADP_OxRdtase_dom"/>
</dbReference>
<dbReference type="FunFam" id="3.20.20.100:FF:000004">
    <property type="entry name" value="Oxidoreductase, aldo/keto reductase"/>
    <property type="match status" value="1"/>
</dbReference>
<feature type="compositionally biased region" description="Basic residues" evidence="2">
    <location>
        <begin position="339"/>
        <end position="348"/>
    </location>
</feature>
<dbReference type="EC" id="1.1.1.91" evidence="4"/>
<dbReference type="GO" id="GO:0047681">
    <property type="term" value="F:aryl-alcohol dehydrogenase (NADP+) activity"/>
    <property type="evidence" value="ECO:0007669"/>
    <property type="project" value="UniProtKB-EC"/>
</dbReference>